<evidence type="ECO:0000313" key="2">
    <source>
        <dbReference type="Proteomes" id="UP001372338"/>
    </source>
</evidence>
<gene>
    <name evidence="1" type="ORF">RIF29_21650</name>
</gene>
<name>A0AAN9F5Q0_CROPI</name>
<dbReference type="Proteomes" id="UP001372338">
    <property type="component" value="Unassembled WGS sequence"/>
</dbReference>
<dbReference type="PANTHER" id="PTHR46310:SF4">
    <property type="entry name" value="OUTER ENVELOPE PROTEIN 64, MITOCHONDRIAL"/>
    <property type="match status" value="1"/>
</dbReference>
<comment type="caution">
    <text evidence="1">The sequence shown here is derived from an EMBL/GenBank/DDBJ whole genome shotgun (WGS) entry which is preliminary data.</text>
</comment>
<dbReference type="EMBL" id="JAYWIO010000004">
    <property type="protein sequence ID" value="KAK7268940.1"/>
    <property type="molecule type" value="Genomic_DNA"/>
</dbReference>
<dbReference type="SUPFAM" id="SSF75304">
    <property type="entry name" value="Amidase signature (AS) enzymes"/>
    <property type="match status" value="1"/>
</dbReference>
<dbReference type="InterPro" id="IPR036928">
    <property type="entry name" value="AS_sf"/>
</dbReference>
<sequence length="111" mass="12375">MHYSEIIGVAGIVVLPAETRRRRRQSDSQKQDFGAFVERFELLPFPQPPPPAAKQPLSALTFAIKDIFDVKDYVAGFGNPDWKRTHGVAEKTAVVVTALLKKQNVLNSIKT</sequence>
<organism evidence="1 2">
    <name type="scientific">Crotalaria pallida</name>
    <name type="common">Smooth rattlebox</name>
    <name type="synonym">Crotalaria striata</name>
    <dbReference type="NCBI Taxonomy" id="3830"/>
    <lineage>
        <taxon>Eukaryota</taxon>
        <taxon>Viridiplantae</taxon>
        <taxon>Streptophyta</taxon>
        <taxon>Embryophyta</taxon>
        <taxon>Tracheophyta</taxon>
        <taxon>Spermatophyta</taxon>
        <taxon>Magnoliopsida</taxon>
        <taxon>eudicotyledons</taxon>
        <taxon>Gunneridae</taxon>
        <taxon>Pentapetalae</taxon>
        <taxon>rosids</taxon>
        <taxon>fabids</taxon>
        <taxon>Fabales</taxon>
        <taxon>Fabaceae</taxon>
        <taxon>Papilionoideae</taxon>
        <taxon>50 kb inversion clade</taxon>
        <taxon>genistoids sensu lato</taxon>
        <taxon>core genistoids</taxon>
        <taxon>Crotalarieae</taxon>
        <taxon>Crotalaria</taxon>
    </lineage>
</organism>
<dbReference type="PANTHER" id="PTHR46310">
    <property type="entry name" value="AMIDASE 1"/>
    <property type="match status" value="1"/>
</dbReference>
<protein>
    <recommendedName>
        <fullName evidence="3">Amidase</fullName>
    </recommendedName>
</protein>
<evidence type="ECO:0000313" key="1">
    <source>
        <dbReference type="EMBL" id="KAK7268940.1"/>
    </source>
</evidence>
<accession>A0AAN9F5Q0</accession>
<keyword evidence="2" id="KW-1185">Reference proteome</keyword>
<dbReference type="Gene3D" id="3.90.1300.10">
    <property type="entry name" value="Amidase signature (AS) domain"/>
    <property type="match status" value="1"/>
</dbReference>
<evidence type="ECO:0008006" key="3">
    <source>
        <dbReference type="Google" id="ProtNLM"/>
    </source>
</evidence>
<reference evidence="1 2" key="1">
    <citation type="submission" date="2024-01" db="EMBL/GenBank/DDBJ databases">
        <title>The genomes of 5 underutilized Papilionoideae crops provide insights into root nodulation and disease resistanc.</title>
        <authorList>
            <person name="Yuan L."/>
        </authorList>
    </citation>
    <scope>NUCLEOTIDE SEQUENCE [LARGE SCALE GENOMIC DNA]</scope>
    <source>
        <strain evidence="1">ZHUSHIDOU_FW_LH</strain>
        <tissue evidence="1">Leaf</tissue>
    </source>
</reference>
<dbReference type="AlphaFoldDB" id="A0AAN9F5Q0"/>
<proteinExistence type="predicted"/>